<dbReference type="OrthoDB" id="9790390at2"/>
<name>Q12PB1_SHEDO</name>
<dbReference type="GO" id="GO:0006950">
    <property type="term" value="P:response to stress"/>
    <property type="evidence" value="ECO:0007669"/>
    <property type="project" value="UniProtKB-ARBA"/>
</dbReference>
<dbReference type="PANTHER" id="PTHR45663:SF11">
    <property type="entry name" value="GEO12009P1"/>
    <property type="match status" value="1"/>
</dbReference>
<dbReference type="PANTHER" id="PTHR45663">
    <property type="entry name" value="GEO12009P1"/>
    <property type="match status" value="1"/>
</dbReference>
<dbReference type="Pfam" id="PF14559">
    <property type="entry name" value="TPR_19"/>
    <property type="match status" value="1"/>
</dbReference>
<dbReference type="Gene3D" id="3.40.30.10">
    <property type="entry name" value="Glutaredoxin"/>
    <property type="match status" value="1"/>
</dbReference>
<dbReference type="InterPro" id="IPR013766">
    <property type="entry name" value="Thioredoxin_domain"/>
</dbReference>
<accession>Q12PB1</accession>
<dbReference type="EMBL" id="CP000302">
    <property type="protein sequence ID" value="ABE54715.1"/>
    <property type="molecule type" value="Genomic_DNA"/>
</dbReference>
<evidence type="ECO:0000313" key="3">
    <source>
        <dbReference type="Proteomes" id="UP000001982"/>
    </source>
</evidence>
<sequence length="287" mass="31923">MEPIIRLTKENIQAVVDQSATRLVMLTFWAQQQAESVQMLNTLEQIANSQQGRFILASVDCETEMEIANYFQIQALPTTMLLENGRPLDGFSGVQDAEQVMAMLDKHLPPQWKDDVDEVKTLLAQGELTDADLTAILKRLKQAYEDSGKQAEIALLMADVQLQLGELTEAKVSLDVIGLADQDSYYHSLMAKLALALDATDTPEIRQLQETVAAAPDDLQAVLALAKALHKTKRDEEALDALFVILQKDLTALDGQVKQVFMEMLTAIGQGNAIANQYRRKLYTLLY</sequence>
<dbReference type="eggNOG" id="COG3118">
    <property type="taxonomic scope" value="Bacteria"/>
</dbReference>
<feature type="domain" description="Thioredoxin" evidence="1">
    <location>
        <begin position="5"/>
        <end position="105"/>
    </location>
</feature>
<dbReference type="STRING" id="318161.Sden_1429"/>
<dbReference type="Pfam" id="PF00085">
    <property type="entry name" value="Thioredoxin"/>
    <property type="match status" value="1"/>
</dbReference>
<keyword evidence="3" id="KW-1185">Reference proteome</keyword>
<dbReference type="KEGG" id="sdn:Sden_1429"/>
<dbReference type="HOGENOM" id="CLU_046120_1_0_6"/>
<evidence type="ECO:0000313" key="2">
    <source>
        <dbReference type="EMBL" id="ABE54715.1"/>
    </source>
</evidence>
<dbReference type="InterPro" id="IPR036249">
    <property type="entry name" value="Thioredoxin-like_sf"/>
</dbReference>
<organism evidence="2 3">
    <name type="scientific">Shewanella denitrificans (strain OS217 / ATCC BAA-1090 / DSM 15013)</name>
    <dbReference type="NCBI Taxonomy" id="318161"/>
    <lineage>
        <taxon>Bacteria</taxon>
        <taxon>Pseudomonadati</taxon>
        <taxon>Pseudomonadota</taxon>
        <taxon>Gammaproteobacteria</taxon>
        <taxon>Alteromonadales</taxon>
        <taxon>Shewanellaceae</taxon>
        <taxon>Shewanella</taxon>
    </lineage>
</organism>
<dbReference type="Proteomes" id="UP000001982">
    <property type="component" value="Chromosome"/>
</dbReference>
<dbReference type="AlphaFoldDB" id="Q12PB1"/>
<dbReference type="GO" id="GO:0015035">
    <property type="term" value="F:protein-disulfide reductase activity"/>
    <property type="evidence" value="ECO:0007669"/>
    <property type="project" value="TreeGrafter"/>
</dbReference>
<dbReference type="InterPro" id="IPR011990">
    <property type="entry name" value="TPR-like_helical_dom_sf"/>
</dbReference>
<dbReference type="CDD" id="cd02956">
    <property type="entry name" value="ybbN"/>
    <property type="match status" value="1"/>
</dbReference>
<dbReference type="SUPFAM" id="SSF48452">
    <property type="entry name" value="TPR-like"/>
    <property type="match status" value="1"/>
</dbReference>
<dbReference type="SUPFAM" id="SSF52833">
    <property type="entry name" value="Thioredoxin-like"/>
    <property type="match status" value="1"/>
</dbReference>
<dbReference type="RefSeq" id="WP_011495873.1">
    <property type="nucleotide sequence ID" value="NC_007954.1"/>
</dbReference>
<dbReference type="Pfam" id="PF14561">
    <property type="entry name" value="TPR_20"/>
    <property type="match status" value="1"/>
</dbReference>
<reference evidence="2 3" key="1">
    <citation type="submission" date="2006-03" db="EMBL/GenBank/DDBJ databases">
        <title>Complete sequence of Shewanella denitrificans OS217.</title>
        <authorList>
            <consortium name="US DOE Joint Genome Institute"/>
            <person name="Copeland A."/>
            <person name="Lucas S."/>
            <person name="Lapidus A."/>
            <person name="Barry K."/>
            <person name="Detter J.C."/>
            <person name="Glavina del Rio T."/>
            <person name="Hammon N."/>
            <person name="Israni S."/>
            <person name="Dalin E."/>
            <person name="Tice H."/>
            <person name="Pitluck S."/>
            <person name="Brettin T."/>
            <person name="Bruce D."/>
            <person name="Han C."/>
            <person name="Tapia R."/>
            <person name="Gilna P."/>
            <person name="Kiss H."/>
            <person name="Schmutz J."/>
            <person name="Larimer F."/>
            <person name="Land M."/>
            <person name="Hauser L."/>
            <person name="Kyrpides N."/>
            <person name="Lykidis A."/>
            <person name="Richardson P."/>
        </authorList>
    </citation>
    <scope>NUCLEOTIDE SEQUENCE [LARGE SCALE GENOMIC DNA]</scope>
    <source>
        <strain evidence="3">OS217 / ATCC BAA-1090 / DSM 15013</strain>
    </source>
</reference>
<protein>
    <submittedName>
        <fullName evidence="2">Thioredoxin-related</fullName>
    </submittedName>
</protein>
<gene>
    <name evidence="2" type="ordered locus">Sden_1429</name>
</gene>
<dbReference type="Gene3D" id="1.25.40.10">
    <property type="entry name" value="Tetratricopeptide repeat domain"/>
    <property type="match status" value="2"/>
</dbReference>
<dbReference type="GO" id="GO:0005737">
    <property type="term" value="C:cytoplasm"/>
    <property type="evidence" value="ECO:0007669"/>
    <property type="project" value="TreeGrafter"/>
</dbReference>
<evidence type="ECO:0000259" key="1">
    <source>
        <dbReference type="Pfam" id="PF00085"/>
    </source>
</evidence>
<proteinExistence type="predicted"/>